<comment type="subcellular location">
    <subcellularLocation>
        <location evidence="1">Cell membrane</location>
        <topology evidence="1">Multi-pass membrane protein</topology>
    </subcellularLocation>
</comment>
<evidence type="ECO:0000256" key="1">
    <source>
        <dbReference type="ARBA" id="ARBA00004651"/>
    </source>
</evidence>
<feature type="transmembrane region" description="Helical" evidence="7">
    <location>
        <begin position="116"/>
        <end position="135"/>
    </location>
</feature>
<comment type="caution">
    <text evidence="8">The sequence shown here is derived from an EMBL/GenBank/DDBJ whole genome shotgun (WGS) entry which is preliminary data.</text>
</comment>
<evidence type="ECO:0000256" key="6">
    <source>
        <dbReference type="ARBA" id="ARBA00023136"/>
    </source>
</evidence>
<keyword evidence="9" id="KW-1185">Reference proteome</keyword>
<comment type="similarity">
    <text evidence="2">Belongs to the DoxX family.</text>
</comment>
<dbReference type="InterPro" id="IPR051907">
    <property type="entry name" value="DoxX-like_oxidoreductase"/>
</dbReference>
<dbReference type="Pfam" id="PF07681">
    <property type="entry name" value="DoxX"/>
    <property type="match status" value="1"/>
</dbReference>
<dbReference type="Proteomes" id="UP001460072">
    <property type="component" value="Unassembled WGS sequence"/>
</dbReference>
<evidence type="ECO:0000256" key="3">
    <source>
        <dbReference type="ARBA" id="ARBA00022475"/>
    </source>
</evidence>
<sequence>MILFKSKRFLKKVALPKAWSYNIGLLLLRFNCALMLFHGWSKFNNFAKDSAEWPDPFNLGSTFSYSFTVFCELVCTLFLVFGLFTRFALFPLIVLLLVIVLFIHEGEPIADREHAILYLLLYAALFFTGPGEYSLDRLIYKKDYK</sequence>
<organism evidence="8 9">
    <name type="scientific">Flavobacterium aureirubrum</name>
    <dbReference type="NCBI Taxonomy" id="3133147"/>
    <lineage>
        <taxon>Bacteria</taxon>
        <taxon>Pseudomonadati</taxon>
        <taxon>Bacteroidota</taxon>
        <taxon>Flavobacteriia</taxon>
        <taxon>Flavobacteriales</taxon>
        <taxon>Flavobacteriaceae</taxon>
        <taxon>Flavobacterium</taxon>
    </lineage>
</organism>
<evidence type="ECO:0000256" key="2">
    <source>
        <dbReference type="ARBA" id="ARBA00006679"/>
    </source>
</evidence>
<dbReference type="PANTHER" id="PTHR33452">
    <property type="entry name" value="OXIDOREDUCTASE CATD-RELATED"/>
    <property type="match status" value="1"/>
</dbReference>
<keyword evidence="6 7" id="KW-0472">Membrane</keyword>
<keyword evidence="4 7" id="KW-0812">Transmembrane</keyword>
<evidence type="ECO:0000313" key="8">
    <source>
        <dbReference type="EMBL" id="MEM0542899.1"/>
    </source>
</evidence>
<feature type="transmembrane region" description="Helical" evidence="7">
    <location>
        <begin position="60"/>
        <end position="80"/>
    </location>
</feature>
<evidence type="ECO:0000256" key="5">
    <source>
        <dbReference type="ARBA" id="ARBA00022989"/>
    </source>
</evidence>
<gene>
    <name evidence="8" type="ORF">WFZ85_09730</name>
</gene>
<name>A0ABU9N7Q6_9FLAO</name>
<evidence type="ECO:0000313" key="9">
    <source>
        <dbReference type="Proteomes" id="UP001460072"/>
    </source>
</evidence>
<reference evidence="8 9" key="1">
    <citation type="submission" date="2024-03" db="EMBL/GenBank/DDBJ databases">
        <title>Two novel species of the genus Flavobacterium exhibiting potentially degradation of complex polysaccharides.</title>
        <authorList>
            <person name="Lian X."/>
        </authorList>
    </citation>
    <scope>NUCLEOTIDE SEQUENCE [LARGE SCALE GENOMIC DNA]</scope>
    <source>
        <strain evidence="9">j3</strain>
    </source>
</reference>
<dbReference type="RefSeq" id="WP_342696104.1">
    <property type="nucleotide sequence ID" value="NZ_JBCGDO010000012.1"/>
</dbReference>
<keyword evidence="3" id="KW-1003">Cell membrane</keyword>
<evidence type="ECO:0000256" key="7">
    <source>
        <dbReference type="SAM" id="Phobius"/>
    </source>
</evidence>
<protein>
    <submittedName>
        <fullName evidence="8">DoxX family protein</fullName>
    </submittedName>
</protein>
<proteinExistence type="inferred from homology"/>
<dbReference type="PANTHER" id="PTHR33452:SF1">
    <property type="entry name" value="INNER MEMBRANE PROTEIN YPHA-RELATED"/>
    <property type="match status" value="1"/>
</dbReference>
<evidence type="ECO:0000256" key="4">
    <source>
        <dbReference type="ARBA" id="ARBA00022692"/>
    </source>
</evidence>
<accession>A0ABU9N7Q6</accession>
<keyword evidence="5 7" id="KW-1133">Transmembrane helix</keyword>
<dbReference type="EMBL" id="JBCGDO010000012">
    <property type="protein sequence ID" value="MEM0542899.1"/>
    <property type="molecule type" value="Genomic_DNA"/>
</dbReference>
<feature type="transmembrane region" description="Helical" evidence="7">
    <location>
        <begin position="87"/>
        <end position="104"/>
    </location>
</feature>
<dbReference type="InterPro" id="IPR032808">
    <property type="entry name" value="DoxX"/>
</dbReference>
<feature type="transmembrane region" description="Helical" evidence="7">
    <location>
        <begin position="21"/>
        <end position="40"/>
    </location>
</feature>